<dbReference type="GO" id="GO:0000502">
    <property type="term" value="C:proteasome complex"/>
    <property type="evidence" value="ECO:0007669"/>
    <property type="project" value="UniProtKB-KW"/>
</dbReference>
<evidence type="ECO:0000313" key="1">
    <source>
        <dbReference type="EMBL" id="GAC92802.1"/>
    </source>
</evidence>
<dbReference type="AlphaFoldDB" id="R9NWF7"/>
<protein>
    <submittedName>
        <fullName evidence="1">26S proteasome non-ATPase regulatory subunit 1</fullName>
    </submittedName>
</protein>
<dbReference type="Proteomes" id="UP000014071">
    <property type="component" value="Unassembled WGS sequence"/>
</dbReference>
<gene>
    <name evidence="1" type="ORF">PHSY_000358</name>
</gene>
<sequence>MSFEKMNCDDEGCEYRRDALPWMDWRTALFGVTDKRPPSRQAAMQLSNPHLLLIRMFPYCTFPTQPLIVSVKPLDGSEFESRRHDASTIKATGLRCGIGSTVINSHDPPTFIACSDKTGTAAAS</sequence>
<proteinExistence type="predicted"/>
<keyword evidence="1" id="KW-0647">Proteasome</keyword>
<reference evidence="2" key="1">
    <citation type="journal article" date="2013" name="Genome Announc.">
        <title>Draft genome sequence of the basidiomycetous yeast-like fungus Pseudozyma hubeiensis SY62, which produces an abundant amount of the biosurfactant mannosylerythritol lipids.</title>
        <authorList>
            <person name="Konishi M."/>
            <person name="Hatada Y."/>
            <person name="Horiuchi J."/>
        </authorList>
    </citation>
    <scope>NUCLEOTIDE SEQUENCE [LARGE SCALE GENOMIC DNA]</scope>
    <source>
        <strain evidence="2">SY62</strain>
    </source>
</reference>
<dbReference type="GeneID" id="24105668"/>
<dbReference type="RefSeq" id="XP_012186389.1">
    <property type="nucleotide sequence ID" value="XM_012330999.1"/>
</dbReference>
<accession>R9NWF7</accession>
<name>R9NWF7_PSEHS</name>
<dbReference type="EMBL" id="DF238769">
    <property type="protein sequence ID" value="GAC92802.1"/>
    <property type="molecule type" value="Genomic_DNA"/>
</dbReference>
<organism evidence="1 2">
    <name type="scientific">Pseudozyma hubeiensis (strain SY62)</name>
    <name type="common">Yeast</name>
    <dbReference type="NCBI Taxonomy" id="1305764"/>
    <lineage>
        <taxon>Eukaryota</taxon>
        <taxon>Fungi</taxon>
        <taxon>Dikarya</taxon>
        <taxon>Basidiomycota</taxon>
        <taxon>Ustilaginomycotina</taxon>
        <taxon>Ustilaginomycetes</taxon>
        <taxon>Ustilaginales</taxon>
        <taxon>Ustilaginaceae</taxon>
        <taxon>Pseudozyma</taxon>
    </lineage>
</organism>
<evidence type="ECO:0000313" key="2">
    <source>
        <dbReference type="Proteomes" id="UP000014071"/>
    </source>
</evidence>
<dbReference type="HOGENOM" id="CLU_2004903_0_0_1"/>
<keyword evidence="2" id="KW-1185">Reference proteome</keyword>